<name>A0A816GYZ2_9BILA</name>
<comment type="caution">
    <text evidence="3">The sequence shown here is derived from an EMBL/GenBank/DDBJ whole genome shotgun (WGS) entry which is preliminary data.</text>
</comment>
<protein>
    <recommendedName>
        <fullName evidence="1">Condensation domain-containing protein</fullName>
    </recommendedName>
</protein>
<dbReference type="EMBL" id="CAJNOI010007982">
    <property type="protein sequence ID" value="CAF1593769.1"/>
    <property type="molecule type" value="Genomic_DNA"/>
</dbReference>
<dbReference type="SUPFAM" id="SSF52777">
    <property type="entry name" value="CoA-dependent acyltransferases"/>
    <property type="match status" value="1"/>
</dbReference>
<reference evidence="3" key="1">
    <citation type="submission" date="2021-02" db="EMBL/GenBank/DDBJ databases">
        <authorList>
            <person name="Nowell W R."/>
        </authorList>
    </citation>
    <scope>NUCLEOTIDE SEQUENCE</scope>
</reference>
<dbReference type="GO" id="GO:0003824">
    <property type="term" value="F:catalytic activity"/>
    <property type="evidence" value="ECO:0007669"/>
    <property type="project" value="InterPro"/>
</dbReference>
<dbReference type="Gene3D" id="3.30.559.30">
    <property type="entry name" value="Nonribosomal peptide synthetase, condensation domain"/>
    <property type="match status" value="1"/>
</dbReference>
<dbReference type="Proteomes" id="UP000663877">
    <property type="component" value="Unassembled WGS sequence"/>
</dbReference>
<dbReference type="PANTHER" id="PTHR45398">
    <property type="match status" value="1"/>
</dbReference>
<feature type="non-terminal residue" evidence="3">
    <location>
        <position position="315"/>
    </location>
</feature>
<feature type="non-terminal residue" evidence="3">
    <location>
        <position position="1"/>
    </location>
</feature>
<accession>A0A816GYZ2</accession>
<dbReference type="OrthoDB" id="416786at2759"/>
<proteinExistence type="predicted"/>
<evidence type="ECO:0000313" key="3">
    <source>
        <dbReference type="EMBL" id="CAF1679984.1"/>
    </source>
</evidence>
<feature type="domain" description="Condensation" evidence="1">
    <location>
        <begin position="3"/>
        <end position="292"/>
    </location>
</feature>
<evidence type="ECO:0000313" key="2">
    <source>
        <dbReference type="EMBL" id="CAF1593769.1"/>
    </source>
</evidence>
<organism evidence="3 4">
    <name type="scientific">Adineta steineri</name>
    <dbReference type="NCBI Taxonomy" id="433720"/>
    <lineage>
        <taxon>Eukaryota</taxon>
        <taxon>Metazoa</taxon>
        <taxon>Spiralia</taxon>
        <taxon>Gnathifera</taxon>
        <taxon>Rotifera</taxon>
        <taxon>Eurotatoria</taxon>
        <taxon>Bdelloidea</taxon>
        <taxon>Adinetida</taxon>
        <taxon>Adinetidae</taxon>
        <taxon>Adineta</taxon>
    </lineage>
</organism>
<gene>
    <name evidence="2" type="ORF">BJG266_LOCUS49871</name>
    <name evidence="3" type="ORF">QVE165_LOCUS66965</name>
</gene>
<dbReference type="InterPro" id="IPR023213">
    <property type="entry name" value="CAT-like_dom_sf"/>
</dbReference>
<dbReference type="Proteomes" id="UP000663832">
    <property type="component" value="Unassembled WGS sequence"/>
</dbReference>
<dbReference type="EMBL" id="CAJNOM010008430">
    <property type="protein sequence ID" value="CAF1679984.1"/>
    <property type="molecule type" value="Genomic_DNA"/>
</dbReference>
<dbReference type="InterPro" id="IPR001242">
    <property type="entry name" value="Condensation_dom"/>
</dbReference>
<evidence type="ECO:0000313" key="4">
    <source>
        <dbReference type="Proteomes" id="UP000663832"/>
    </source>
</evidence>
<dbReference type="PANTHER" id="PTHR45398:SF1">
    <property type="entry name" value="ENZYME, PUTATIVE (JCVI)-RELATED"/>
    <property type="match status" value="1"/>
</dbReference>
<sequence length="315" mass="36763">DLDQAYKTGQLTTNNDTTLRYIDYAAIEQQTSMGGASMFWLDALHDCKLHQSLSLPFDRYRLMNEHRSNRATSISFDFGQDLSYHFLMYASANNIKHEHLALAIYFIFLFKLTNGEKDLCISINIDNRYKDELKFIIGLFENVIPLRCQLDPHWSFHQLLEHVRETTTNSMKYSYFPLQRILNQHPNVSKPAFLDITFQFLSSMRRDEKNEIMIGDSQLSSILTVMNTYDNEIRNKYDFSLLMQHDLNINQLSCTINASLDLFNVETIGNISQRFHSILNQLFTSVNDQMNKSIYELSLTLPNETLLMQSMNNTQ</sequence>
<dbReference type="AlphaFoldDB" id="A0A816GYZ2"/>
<keyword evidence="4" id="KW-1185">Reference proteome</keyword>
<dbReference type="Pfam" id="PF00668">
    <property type="entry name" value="Condensation"/>
    <property type="match status" value="1"/>
</dbReference>
<dbReference type="Gene3D" id="3.30.559.10">
    <property type="entry name" value="Chloramphenicol acetyltransferase-like domain"/>
    <property type="match status" value="1"/>
</dbReference>
<evidence type="ECO:0000259" key="1">
    <source>
        <dbReference type="Pfam" id="PF00668"/>
    </source>
</evidence>